<dbReference type="SUPFAM" id="SSF55729">
    <property type="entry name" value="Acyl-CoA N-acyltransferases (Nat)"/>
    <property type="match status" value="1"/>
</dbReference>
<organism evidence="4 5">
    <name type="scientific">Rhizobium viscosum</name>
    <name type="common">Arthrobacter viscosus</name>
    <dbReference type="NCBI Taxonomy" id="1673"/>
    <lineage>
        <taxon>Bacteria</taxon>
        <taxon>Pseudomonadati</taxon>
        <taxon>Pseudomonadota</taxon>
        <taxon>Alphaproteobacteria</taxon>
        <taxon>Hyphomicrobiales</taxon>
        <taxon>Rhizobiaceae</taxon>
        <taxon>Rhizobium/Agrobacterium group</taxon>
        <taxon>Rhizobium</taxon>
    </lineage>
</organism>
<dbReference type="InterPro" id="IPR016181">
    <property type="entry name" value="Acyl_CoA_acyltransferase"/>
</dbReference>
<dbReference type="RefSeq" id="WP_192729789.1">
    <property type="nucleotide sequence ID" value="NZ_BAAAVL010000005.1"/>
</dbReference>
<comment type="caution">
    <text evidence="4">The sequence shown here is derived from an EMBL/GenBank/DDBJ whole genome shotgun (WGS) entry which is preliminary data.</text>
</comment>
<evidence type="ECO:0000313" key="5">
    <source>
        <dbReference type="Proteomes" id="UP000620262"/>
    </source>
</evidence>
<dbReference type="Gene3D" id="3.40.630.30">
    <property type="match status" value="1"/>
</dbReference>
<reference evidence="4 5" key="1">
    <citation type="submission" date="2020-10" db="EMBL/GenBank/DDBJ databases">
        <title>Sequencing the genomes of 1000 actinobacteria strains.</title>
        <authorList>
            <person name="Klenk H.-P."/>
        </authorList>
    </citation>
    <scope>NUCLEOTIDE SEQUENCE [LARGE SCALE GENOMIC DNA]</scope>
    <source>
        <strain evidence="4 5">DSM 7307</strain>
    </source>
</reference>
<gene>
    <name evidence="4" type="ORF">H4W29_003207</name>
</gene>
<dbReference type="CDD" id="cd04301">
    <property type="entry name" value="NAT_SF"/>
    <property type="match status" value="1"/>
</dbReference>
<accession>A0ABR9IS43</accession>
<keyword evidence="5" id="KW-1185">Reference proteome</keyword>
<dbReference type="PANTHER" id="PTHR43877">
    <property type="entry name" value="AMINOALKYLPHOSPHONATE N-ACETYLTRANSFERASE-RELATED-RELATED"/>
    <property type="match status" value="1"/>
</dbReference>
<keyword evidence="2" id="KW-0012">Acyltransferase</keyword>
<feature type="domain" description="N-acetyltransferase" evidence="3">
    <location>
        <begin position="4"/>
        <end position="166"/>
    </location>
</feature>
<name>A0ABR9IS43_RHIVS</name>
<dbReference type="EMBL" id="JADBEC010000001">
    <property type="protein sequence ID" value="MBE1506026.1"/>
    <property type="molecule type" value="Genomic_DNA"/>
</dbReference>
<dbReference type="Pfam" id="PF00583">
    <property type="entry name" value="Acetyltransf_1"/>
    <property type="match status" value="1"/>
</dbReference>
<evidence type="ECO:0000259" key="3">
    <source>
        <dbReference type="PROSITE" id="PS51186"/>
    </source>
</evidence>
<sequence length="183" mass="21012">MSDGIIKLLKPDDAEVFKKIRLEALRSEPAAFASRSEDWEVLSLDEWRNRLIEMPVFVAFQDDEPVAIMGLMWQKPSKMAHRATLIMVYVRASLRGTGLALELLEQVTKHADAHGIRQIELAVSAENPAARRFYEREGFVEIGRIPGAFLQDGVEVDEIMMSRRIGSWETRHVSEHWTQPNRR</sequence>
<dbReference type="Proteomes" id="UP000620262">
    <property type="component" value="Unassembled WGS sequence"/>
</dbReference>
<dbReference type="InterPro" id="IPR050832">
    <property type="entry name" value="Bact_Acetyltransf"/>
</dbReference>
<evidence type="ECO:0000256" key="1">
    <source>
        <dbReference type="ARBA" id="ARBA00022679"/>
    </source>
</evidence>
<protein>
    <submittedName>
        <fullName evidence="4">RimJ/RimL family protein N-acetyltransferase</fullName>
    </submittedName>
</protein>
<proteinExistence type="predicted"/>
<dbReference type="PROSITE" id="PS51186">
    <property type="entry name" value="GNAT"/>
    <property type="match status" value="1"/>
</dbReference>
<evidence type="ECO:0000256" key="2">
    <source>
        <dbReference type="ARBA" id="ARBA00023315"/>
    </source>
</evidence>
<dbReference type="InterPro" id="IPR000182">
    <property type="entry name" value="GNAT_dom"/>
</dbReference>
<keyword evidence="1" id="KW-0808">Transferase</keyword>
<evidence type="ECO:0000313" key="4">
    <source>
        <dbReference type="EMBL" id="MBE1506026.1"/>
    </source>
</evidence>
<dbReference type="PANTHER" id="PTHR43877:SF2">
    <property type="entry name" value="AMINOALKYLPHOSPHONATE N-ACETYLTRANSFERASE-RELATED"/>
    <property type="match status" value="1"/>
</dbReference>